<reference evidence="1 2" key="1">
    <citation type="submission" date="2024-10" db="EMBL/GenBank/DDBJ databases">
        <title>The Natural Products Discovery Center: Release of the First 8490 Sequenced Strains for Exploring Actinobacteria Biosynthetic Diversity.</title>
        <authorList>
            <person name="Kalkreuter E."/>
            <person name="Kautsar S.A."/>
            <person name="Yang D."/>
            <person name="Bader C.D."/>
            <person name="Teijaro C.N."/>
            <person name="Fluegel L."/>
            <person name="Davis C.M."/>
            <person name="Simpson J.R."/>
            <person name="Lauterbach L."/>
            <person name="Steele A.D."/>
            <person name="Gui C."/>
            <person name="Meng S."/>
            <person name="Li G."/>
            <person name="Viehrig K."/>
            <person name="Ye F."/>
            <person name="Su P."/>
            <person name="Kiefer A.F."/>
            <person name="Nichols A."/>
            <person name="Cepeda A.J."/>
            <person name="Yan W."/>
            <person name="Fan B."/>
            <person name="Jiang Y."/>
            <person name="Adhikari A."/>
            <person name="Zheng C.-J."/>
            <person name="Schuster L."/>
            <person name="Cowan T.M."/>
            <person name="Smanski M.J."/>
            <person name="Chevrette M.G."/>
            <person name="De Carvalho L.P.S."/>
            <person name="Shen B."/>
        </authorList>
    </citation>
    <scope>NUCLEOTIDE SEQUENCE [LARGE SCALE GENOMIC DNA]</scope>
    <source>
        <strain evidence="1 2">NPDC019275</strain>
    </source>
</reference>
<evidence type="ECO:0000313" key="2">
    <source>
        <dbReference type="Proteomes" id="UP001611415"/>
    </source>
</evidence>
<evidence type="ECO:0000313" key="1">
    <source>
        <dbReference type="EMBL" id="MFI2474715.1"/>
    </source>
</evidence>
<comment type="caution">
    <text evidence="1">The sequence shown here is derived from an EMBL/GenBank/DDBJ whole genome shotgun (WGS) entry which is preliminary data.</text>
</comment>
<name>A0ABW7X0T9_9NOCA</name>
<dbReference type="EMBL" id="JBIRYO010000008">
    <property type="protein sequence ID" value="MFI2474715.1"/>
    <property type="molecule type" value="Genomic_DNA"/>
</dbReference>
<keyword evidence="2" id="KW-1185">Reference proteome</keyword>
<proteinExistence type="predicted"/>
<organism evidence="1 2">
    <name type="scientific">Nocardia xishanensis</name>
    <dbReference type="NCBI Taxonomy" id="238964"/>
    <lineage>
        <taxon>Bacteria</taxon>
        <taxon>Bacillati</taxon>
        <taxon>Actinomycetota</taxon>
        <taxon>Actinomycetes</taxon>
        <taxon>Mycobacteriales</taxon>
        <taxon>Nocardiaceae</taxon>
        <taxon>Nocardia</taxon>
    </lineage>
</organism>
<dbReference type="RefSeq" id="WP_397092826.1">
    <property type="nucleotide sequence ID" value="NZ_JBIRYO010000008.1"/>
</dbReference>
<protein>
    <submittedName>
        <fullName evidence="1">Uncharacterized protein</fullName>
    </submittedName>
</protein>
<sequence length="149" mass="16136">MLIYSAAPSASNAARSKALCAADPATDLSAAWLLLPDGAAEPFREAYGREDQATISRARGWILERVSLAGVVTDGLAGVVDAGRVRWPATMVSVVRIAAWRVALSIEHLMWPFGVRLFWVGAASSGRRGWEVWPLNCAAMESIWARPTR</sequence>
<dbReference type="Proteomes" id="UP001611415">
    <property type="component" value="Unassembled WGS sequence"/>
</dbReference>
<accession>A0ABW7X0T9</accession>
<gene>
    <name evidence="1" type="ORF">ACH49W_15175</name>
</gene>